<dbReference type="EMBL" id="JARRTL010000009">
    <property type="protein sequence ID" value="MEC0485110.1"/>
    <property type="molecule type" value="Genomic_DNA"/>
</dbReference>
<dbReference type="Pfam" id="PF04740">
    <property type="entry name" value="LXG"/>
    <property type="match status" value="1"/>
</dbReference>
<evidence type="ECO:0000313" key="3">
    <source>
        <dbReference type="EMBL" id="KRT93982.1"/>
    </source>
</evidence>
<evidence type="ECO:0000259" key="2">
    <source>
        <dbReference type="PROSITE" id="PS51756"/>
    </source>
</evidence>
<dbReference type="Pfam" id="PF14411">
    <property type="entry name" value="LHH"/>
    <property type="match status" value="1"/>
</dbReference>
<dbReference type="OrthoDB" id="3261089at2"/>
<comment type="similarity">
    <text evidence="1">In the N-terminal section; belongs to the LXG family.</text>
</comment>
<dbReference type="RefSeq" id="WP_048355664.1">
    <property type="nucleotide sequence ID" value="NZ_JARRTL010000009.1"/>
</dbReference>
<gene>
    <name evidence="3" type="ORF">AB447_216735</name>
    <name evidence="4" type="ORF">P8828_09680</name>
</gene>
<dbReference type="EMBL" id="LECW02000015">
    <property type="protein sequence ID" value="KRT93982.1"/>
    <property type="molecule type" value="Genomic_DNA"/>
</dbReference>
<dbReference type="InterPro" id="IPR026834">
    <property type="entry name" value="LHH"/>
</dbReference>
<dbReference type="STRING" id="1664069.BGLY_1896"/>
<sequence>MKTLDVQALHKAIDHTLEQLKKQSDEMAKVKKSVEAITSLDDALKGKGGDAIRAFYEECHTPFLQFYDTFIDEYESALKKIKNALNSLEPNHNGYISQSFLDHELEQGLNAADRTTKHLVSKANAAISKVSHIVDLPDLNDNEFHEQNRKALTDINQTIEKLYTFDREQTSTLKTAESDLDTMQKYISRLEKMYTGPKIEIATYQKGSILKPDELDALSGNQETAMGVMLDKLDNKSKLEKEISEVSEHDIKISKLKKKLDDYDFSTASEFYEIAKEIGYENLSPWQQRYFNGIEGSRNFGNAIKGSAEGIKNAVVDTAVGIWDMIAHPDETIEGINYTIHHPVKVFNIMKQGIEESYERDVVNGDSYTQARWFSYAVGMVGTSIASSKGVDKVGKVAKAGKVGQVTAKASKASKKVANKTIKASKEAVGKSVASFKKSMQRVASKVKGIQIYNPFEPQVQLAGGGKVPYNILDGENIKKEAIQYIKKATDNIKKTAISRRRKSASKLVGKEVKLDWLGHNYKAVDIKGTVKVGGKERDISRRVFQKVDIDWNYRPRNPKANGLSNKELIQKGRAPYAVDKNGVESQIELHHILQKEAGNMVEIIATTHDEYKKILHGLIKNGDSFRNNEILDKQFNNFRRNYWVWRSQNLD</sequence>
<protein>
    <submittedName>
        <fullName evidence="4">T7SS effector LXG polymorphic toxin</fullName>
    </submittedName>
</protein>
<dbReference type="PROSITE" id="PS51756">
    <property type="entry name" value="LXG"/>
    <property type="match status" value="1"/>
</dbReference>
<dbReference type="PANTHER" id="PTHR34976">
    <property type="entry name" value="RIBONUCLEASE YQCG-RELATED"/>
    <property type="match status" value="1"/>
</dbReference>
<accession>A0A0T6BQY5</accession>
<reference evidence="4 6" key="3">
    <citation type="submission" date="2023-03" db="EMBL/GenBank/DDBJ databases">
        <title>Agriculturally important microbes genome sequencing.</title>
        <authorList>
            <person name="Dunlap C."/>
        </authorList>
    </citation>
    <scope>NUCLEOTIDE SEQUENCE [LARGE SCALE GENOMIC DNA]</scope>
    <source>
        <strain evidence="4 6">CBP-3203</strain>
    </source>
</reference>
<evidence type="ECO:0000313" key="4">
    <source>
        <dbReference type="EMBL" id="MEC0485110.1"/>
    </source>
</evidence>
<dbReference type="InterPro" id="IPR006829">
    <property type="entry name" value="LXG_dom"/>
</dbReference>
<dbReference type="AlphaFoldDB" id="A0A0T6BQY5"/>
<dbReference type="Proteomes" id="UP000036168">
    <property type="component" value="Unassembled WGS sequence"/>
</dbReference>
<evidence type="ECO:0000256" key="1">
    <source>
        <dbReference type="ARBA" id="ARBA00034117"/>
    </source>
</evidence>
<evidence type="ECO:0000313" key="5">
    <source>
        <dbReference type="Proteomes" id="UP000036168"/>
    </source>
</evidence>
<reference evidence="3" key="2">
    <citation type="submission" date="2015-10" db="EMBL/GenBank/DDBJ databases">
        <authorList>
            <person name="Gilbert D.G."/>
        </authorList>
    </citation>
    <scope>NUCLEOTIDE SEQUENCE</scope>
    <source>
        <strain evidence="3">GO-13</strain>
    </source>
</reference>
<dbReference type="InterPro" id="IPR051768">
    <property type="entry name" value="Bact_secretion_toxin"/>
</dbReference>
<feature type="domain" description="LXG" evidence="2">
    <location>
        <begin position="1"/>
        <end position="235"/>
    </location>
</feature>
<reference evidence="3 5" key="1">
    <citation type="journal article" date="2015" name="Int. J. Syst. Evol. Microbiol.">
        <title>Bacillus glycinifermentans sp. nov., isolated from fermented soybean paste.</title>
        <authorList>
            <person name="Kim S.J."/>
            <person name="Dunlap C.A."/>
            <person name="Kwon S.W."/>
            <person name="Rooney A.P."/>
        </authorList>
    </citation>
    <scope>NUCLEOTIDE SEQUENCE [LARGE SCALE GENOMIC DNA]</scope>
    <source>
        <strain evidence="3 5">GO-13</strain>
    </source>
</reference>
<organism evidence="3 5">
    <name type="scientific">Bacillus glycinifermentans</name>
    <dbReference type="NCBI Taxonomy" id="1664069"/>
    <lineage>
        <taxon>Bacteria</taxon>
        <taxon>Bacillati</taxon>
        <taxon>Bacillota</taxon>
        <taxon>Bacilli</taxon>
        <taxon>Bacillales</taxon>
        <taxon>Bacillaceae</taxon>
        <taxon>Bacillus</taxon>
    </lineage>
</organism>
<proteinExistence type="inferred from homology"/>
<keyword evidence="6" id="KW-1185">Reference proteome</keyword>
<comment type="caution">
    <text evidence="3">The sequence shown here is derived from an EMBL/GenBank/DDBJ whole genome shotgun (WGS) entry which is preliminary data.</text>
</comment>
<evidence type="ECO:0000313" key="6">
    <source>
        <dbReference type="Proteomes" id="UP001341297"/>
    </source>
</evidence>
<name>A0A0T6BQY5_9BACI</name>
<dbReference type="Proteomes" id="UP001341297">
    <property type="component" value="Unassembled WGS sequence"/>
</dbReference>
<dbReference type="PANTHER" id="PTHR34976:SF2">
    <property type="entry name" value="TYPE VII SECRETION SYSTEM PROTEIN ESSD"/>
    <property type="match status" value="1"/>
</dbReference>